<dbReference type="EMBL" id="JBHTKJ010000030">
    <property type="protein sequence ID" value="MFD1039070.1"/>
    <property type="molecule type" value="Genomic_DNA"/>
</dbReference>
<organism evidence="3 4">
    <name type="scientific">Virgibacillus byunsanensis</name>
    <dbReference type="NCBI Taxonomy" id="570945"/>
    <lineage>
        <taxon>Bacteria</taxon>
        <taxon>Bacillati</taxon>
        <taxon>Bacillota</taxon>
        <taxon>Bacilli</taxon>
        <taxon>Bacillales</taxon>
        <taxon>Bacillaceae</taxon>
        <taxon>Virgibacillus</taxon>
    </lineage>
</organism>
<name>A0ABW3LQ75_9BACI</name>
<dbReference type="InterPro" id="IPR050695">
    <property type="entry name" value="N-acetylmuramoyl_amidase_3"/>
</dbReference>
<dbReference type="Pfam" id="PF01520">
    <property type="entry name" value="Amidase_3"/>
    <property type="match status" value="1"/>
</dbReference>
<dbReference type="Proteomes" id="UP001597040">
    <property type="component" value="Unassembled WGS sequence"/>
</dbReference>
<proteinExistence type="predicted"/>
<keyword evidence="4" id="KW-1185">Reference proteome</keyword>
<evidence type="ECO:0000313" key="3">
    <source>
        <dbReference type="EMBL" id="MFD1039070.1"/>
    </source>
</evidence>
<dbReference type="GO" id="GO:0008745">
    <property type="term" value="F:N-acetylmuramoyl-L-alanine amidase activity"/>
    <property type="evidence" value="ECO:0007669"/>
    <property type="project" value="UniProtKB-EC"/>
</dbReference>
<keyword evidence="1 3" id="KW-0378">Hydrolase</keyword>
<evidence type="ECO:0000256" key="1">
    <source>
        <dbReference type="ARBA" id="ARBA00022801"/>
    </source>
</evidence>
<dbReference type="PANTHER" id="PTHR30404">
    <property type="entry name" value="N-ACETYLMURAMOYL-L-ALANINE AMIDASE"/>
    <property type="match status" value="1"/>
</dbReference>
<dbReference type="InterPro" id="IPR002508">
    <property type="entry name" value="MurNAc-LAA_cat"/>
</dbReference>
<feature type="domain" description="MurNAc-LAA" evidence="2">
    <location>
        <begin position="7"/>
        <end position="176"/>
    </location>
</feature>
<evidence type="ECO:0000259" key="2">
    <source>
        <dbReference type="Pfam" id="PF01520"/>
    </source>
</evidence>
<dbReference type="EC" id="3.5.1.28" evidence="3"/>
<gene>
    <name evidence="3" type="ORF">ACFQ3N_11815</name>
</gene>
<dbReference type="PANTHER" id="PTHR30404:SF0">
    <property type="entry name" value="N-ACETYLMURAMOYL-L-ALANINE AMIDASE AMIC"/>
    <property type="match status" value="1"/>
</dbReference>
<sequence length="275" mass="31088">MVKPILIIDPGHGGSDPGGGSNKYWMEKDMNLAISLYQWKRYKELGVPAAITRKNDQTLTPIQRTKLVRESGAMYCYTNHINAGGGDGAELIHSIYGDKKMAMEISTEIRSTGQNVRRVFTRTLPNNPRRDYYYMNRDTGSVVTVIIEYGFADSKEDDIQQINKHWKRYAEAVVKGFCQFSGYPYKKPTNSKSSNPTQETTYLQLPANAESWRIYSLEAQPSKGNERGFLRPSKFGGLTYEILGSTQNHVYLIHTRDFGDVQIYAHPSTGATFSN</sequence>
<dbReference type="Gene3D" id="3.40.630.40">
    <property type="entry name" value="Zn-dependent exopeptidases"/>
    <property type="match status" value="1"/>
</dbReference>
<comment type="caution">
    <text evidence="3">The sequence shown here is derived from an EMBL/GenBank/DDBJ whole genome shotgun (WGS) entry which is preliminary data.</text>
</comment>
<reference evidence="4" key="1">
    <citation type="journal article" date="2019" name="Int. J. Syst. Evol. Microbiol.">
        <title>The Global Catalogue of Microorganisms (GCM) 10K type strain sequencing project: providing services to taxonomists for standard genome sequencing and annotation.</title>
        <authorList>
            <consortium name="The Broad Institute Genomics Platform"/>
            <consortium name="The Broad Institute Genome Sequencing Center for Infectious Disease"/>
            <person name="Wu L."/>
            <person name="Ma J."/>
        </authorList>
    </citation>
    <scope>NUCLEOTIDE SEQUENCE [LARGE SCALE GENOMIC DNA]</scope>
    <source>
        <strain evidence="4">CCUG 56754</strain>
    </source>
</reference>
<dbReference type="RefSeq" id="WP_390362678.1">
    <property type="nucleotide sequence ID" value="NZ_JBHTKJ010000030.1"/>
</dbReference>
<accession>A0ABW3LQ75</accession>
<evidence type="ECO:0000313" key="4">
    <source>
        <dbReference type="Proteomes" id="UP001597040"/>
    </source>
</evidence>
<dbReference type="SUPFAM" id="SSF53187">
    <property type="entry name" value="Zn-dependent exopeptidases"/>
    <property type="match status" value="1"/>
</dbReference>
<protein>
    <submittedName>
        <fullName evidence="3">N-acetylmuramoyl-L-alanine amidase</fullName>
        <ecNumber evidence="3">3.5.1.28</ecNumber>
    </submittedName>
</protein>